<dbReference type="NCBIfam" id="TIGR01725">
    <property type="entry name" value="phge_HK97_gp10"/>
    <property type="match status" value="1"/>
</dbReference>
<protein>
    <submittedName>
        <fullName evidence="1">Phge_HK97_gp10, phage protein, HK97 gp10 family</fullName>
    </submittedName>
</protein>
<name>A0A6J7WNH3_9CAUD</name>
<accession>A0A6J7WNH3</accession>
<sequence>MDSVTFRVDGLSDMINALGKFSTKIEKEISLEVAASALKIQTEAKKNAPVNLGTLRNSIHLTSTLSEKKTIYRVSTPLKYAPYIEFGTGGKVKVDGYESFASQFKGSKSGTFKEMLAALAEWVAKKGLAGTYSVKTRRRTGTKSKRASQDMKVAYAIAISILRKGLRPQPFLLPAFETEKAFLKSKIKDIIRNAKS</sequence>
<reference evidence="1" key="1">
    <citation type="submission" date="2020-05" db="EMBL/GenBank/DDBJ databases">
        <authorList>
            <person name="Chiriac C."/>
            <person name="Salcher M."/>
            <person name="Ghai R."/>
            <person name="Kavagutti S V."/>
        </authorList>
    </citation>
    <scope>NUCLEOTIDE SEQUENCE</scope>
</reference>
<dbReference type="EMBL" id="LR798258">
    <property type="protein sequence ID" value="CAB5218388.1"/>
    <property type="molecule type" value="Genomic_DNA"/>
</dbReference>
<organism evidence="1">
    <name type="scientific">uncultured Caudovirales phage</name>
    <dbReference type="NCBI Taxonomy" id="2100421"/>
    <lineage>
        <taxon>Viruses</taxon>
        <taxon>Duplodnaviria</taxon>
        <taxon>Heunggongvirae</taxon>
        <taxon>Uroviricota</taxon>
        <taxon>Caudoviricetes</taxon>
        <taxon>Peduoviridae</taxon>
        <taxon>Maltschvirus</taxon>
        <taxon>Maltschvirus maltsch</taxon>
    </lineage>
</organism>
<evidence type="ECO:0000313" key="1">
    <source>
        <dbReference type="EMBL" id="CAB5218388.1"/>
    </source>
</evidence>
<proteinExistence type="predicted"/>
<dbReference type="Pfam" id="PF04883">
    <property type="entry name" value="HK97-gp10_like"/>
    <property type="match status" value="1"/>
</dbReference>
<dbReference type="InterPro" id="IPR010064">
    <property type="entry name" value="HK97-gp10_tail"/>
</dbReference>
<gene>
    <name evidence="1" type="ORF">UFOVP213_9</name>
</gene>